<dbReference type="EnsemblMetazoa" id="SSS_1997s_mrna">
    <property type="protein sequence ID" value="KAF7490116.1"/>
    <property type="gene ID" value="SSS_1997"/>
</dbReference>
<keyword evidence="2" id="KW-0812">Transmembrane</keyword>
<evidence type="ECO:0000256" key="3">
    <source>
        <dbReference type="SAM" id="SignalP"/>
    </source>
</evidence>
<reference evidence="6" key="1">
    <citation type="journal article" date="2020" name="PLoS Negl. Trop. Dis.">
        <title>High-quality nuclear genome for Sarcoptes scabiei-A critical resource for a neglected parasite.</title>
        <authorList>
            <person name="Korhonen P.K."/>
            <person name="Gasser R.B."/>
            <person name="Ma G."/>
            <person name="Wang T."/>
            <person name="Stroehlein A.J."/>
            <person name="Young N.D."/>
            <person name="Ang C.S."/>
            <person name="Fernando D.D."/>
            <person name="Lu H.C."/>
            <person name="Taylor S."/>
            <person name="Reynolds S.L."/>
            <person name="Mofiz E."/>
            <person name="Najaraj S.H."/>
            <person name="Gowda H."/>
            <person name="Madugundu A."/>
            <person name="Renuse S."/>
            <person name="Holt D."/>
            <person name="Pandey A."/>
            <person name="Papenfuss A.T."/>
            <person name="Fischer K."/>
        </authorList>
    </citation>
    <scope>NUCLEOTIDE SEQUENCE [LARGE SCALE GENOMIC DNA]</scope>
</reference>
<proteinExistence type="predicted"/>
<evidence type="ECO:0000313" key="4">
    <source>
        <dbReference type="EMBL" id="KAF7490116.1"/>
    </source>
</evidence>
<evidence type="ECO:0000256" key="1">
    <source>
        <dbReference type="SAM" id="MobiDB-lite"/>
    </source>
</evidence>
<name>A0A834R7F0_SARSC</name>
<dbReference type="Proteomes" id="UP000070412">
    <property type="component" value="Unassembled WGS sequence"/>
</dbReference>
<dbReference type="OrthoDB" id="6516913at2759"/>
<keyword evidence="6" id="KW-1185">Reference proteome</keyword>
<feature type="compositionally biased region" description="Basic and acidic residues" evidence="1">
    <location>
        <begin position="687"/>
        <end position="704"/>
    </location>
</feature>
<feature type="signal peptide" evidence="3">
    <location>
        <begin position="1"/>
        <end position="27"/>
    </location>
</feature>
<feature type="region of interest" description="Disordered" evidence="1">
    <location>
        <begin position="673"/>
        <end position="706"/>
    </location>
</feature>
<feature type="transmembrane region" description="Helical" evidence="2">
    <location>
        <begin position="349"/>
        <end position="370"/>
    </location>
</feature>
<reference evidence="5" key="3">
    <citation type="submission" date="2022-06" db="UniProtKB">
        <authorList>
            <consortium name="EnsemblMetazoa"/>
        </authorList>
    </citation>
    <scope>IDENTIFICATION</scope>
</reference>
<keyword evidence="3" id="KW-0732">Signal</keyword>
<keyword evidence="2" id="KW-1133">Transmembrane helix</keyword>
<reference evidence="4" key="2">
    <citation type="submission" date="2020-01" db="EMBL/GenBank/DDBJ databases">
        <authorList>
            <person name="Korhonen P.K.K."/>
            <person name="Guangxu M.G."/>
            <person name="Wang T.W."/>
            <person name="Stroehlein A.J.S."/>
            <person name="Young N.D."/>
            <person name="Ang C.-S.A."/>
            <person name="Fernando D.W.F."/>
            <person name="Lu H.L."/>
            <person name="Taylor S.T."/>
            <person name="Ehtesham M.E.M."/>
            <person name="Najaraj S.H.N."/>
            <person name="Harsha G.H.G."/>
            <person name="Madugundu A.M."/>
            <person name="Renuse S.R."/>
            <person name="Holt D.H."/>
            <person name="Pandey A.P."/>
            <person name="Papenfuss A.P."/>
            <person name="Gasser R.B.G."/>
            <person name="Fischer K.F."/>
        </authorList>
    </citation>
    <scope>NUCLEOTIDE SEQUENCE</scope>
    <source>
        <strain evidence="4">SSS_KF_BRIS2020</strain>
    </source>
</reference>
<organism evidence="4">
    <name type="scientific">Sarcoptes scabiei</name>
    <name type="common">Itch mite</name>
    <name type="synonym">Acarus scabiei</name>
    <dbReference type="NCBI Taxonomy" id="52283"/>
    <lineage>
        <taxon>Eukaryota</taxon>
        <taxon>Metazoa</taxon>
        <taxon>Ecdysozoa</taxon>
        <taxon>Arthropoda</taxon>
        <taxon>Chelicerata</taxon>
        <taxon>Arachnida</taxon>
        <taxon>Acari</taxon>
        <taxon>Acariformes</taxon>
        <taxon>Sarcoptiformes</taxon>
        <taxon>Astigmata</taxon>
        <taxon>Psoroptidia</taxon>
        <taxon>Sarcoptoidea</taxon>
        <taxon>Sarcoptidae</taxon>
        <taxon>Sarcoptinae</taxon>
        <taxon>Sarcoptes</taxon>
    </lineage>
</organism>
<sequence>MNTFISSNRSLLMLFLILLFDSDLIENFAINRSLKTLDFCSEPIEIQQFFIFDSTICISIRREHSNHLFYDRFRLFSIQDGQLTNEYDGSVFDRTYRIIWAFQFDYDRNNHFGDDCGSNLSQLEQCNRLKQLKGIIVARLTNQQLIFMRIKNGDSFRRLNESEMNDLDHFLEMESLLRHLESLHGSIVSMTFEDRNNRFFSLHYGLLNRICSTEVHSKDQSPLPMLKNLIGDQSPFRIECYATVNNYVSIIDLDGRILALQDVPSGLIDHLQFDTKSNGFEIIHKEEVWRLFDCYQDSSIVRQRTGNFSKSKDFDRIHRIDRTFRYQIPLDRRDLMTESSTIMDHNQSIVSTLWIIIILFFLLISCNFYITRKNSNSSSTDHSGWRSRLISLINGKRKPSDFENIRIANKSRHSSKHRASYHGSIANAKLNKNLNRSTQKMKTSKQSAGTRLKSKLNTKRSNTTIECNQKNWLIKVNEFVKDHIRTLLSGDKPIDTKKLSKRILSISLDSDSHLEEGFTPESLDQTDCKPNRTNLSNSTYSNSFTDNHSISNTISDSSLMISSGDELDRRRLKPNSLILIRKQRQRKRQKPCSLKDLSSLRSDDLRTISKSLPMNTEEHRRQLDNIVKIMKNLRSQLSSSSISTSISISKSSSSSILSIDSLRARQFREMYSDESGDCCHATPTNPDGDHRYDVQESNDQDKKRSVSIQLNHLAKSLC</sequence>
<feature type="region of interest" description="Disordered" evidence="1">
    <location>
        <begin position="515"/>
        <end position="542"/>
    </location>
</feature>
<evidence type="ECO:0000313" key="5">
    <source>
        <dbReference type="EnsemblMetazoa" id="KAF7490116.1"/>
    </source>
</evidence>
<keyword evidence="2" id="KW-0472">Membrane</keyword>
<accession>A0A834R7F0</accession>
<protein>
    <submittedName>
        <fullName evidence="4 5">Uncharacterized protein</fullName>
    </submittedName>
</protein>
<evidence type="ECO:0000256" key="2">
    <source>
        <dbReference type="SAM" id="Phobius"/>
    </source>
</evidence>
<dbReference type="AlphaFoldDB" id="A0A834R7F0"/>
<evidence type="ECO:0000313" key="6">
    <source>
        <dbReference type="Proteomes" id="UP000070412"/>
    </source>
</evidence>
<feature type="compositionally biased region" description="Polar residues" evidence="1">
    <location>
        <begin position="531"/>
        <end position="542"/>
    </location>
</feature>
<gene>
    <name evidence="4" type="ORF">SSS_1997</name>
</gene>
<dbReference type="EMBL" id="WVUK01000062">
    <property type="protein sequence ID" value="KAF7490116.1"/>
    <property type="molecule type" value="Genomic_DNA"/>
</dbReference>
<feature type="chain" id="PRO_5038259226" evidence="3">
    <location>
        <begin position="28"/>
        <end position="718"/>
    </location>
</feature>